<feature type="binding site" evidence="8">
    <location>
        <position position="96"/>
    </location>
    <ligand>
        <name>Zn(2+)</name>
        <dbReference type="ChEBI" id="CHEBI:29105"/>
        <label>1</label>
    </ligand>
</feature>
<keyword evidence="6 8" id="KW-0457">Lysine biosynthesis</keyword>
<dbReference type="UniPathway" id="UPA00068"/>
<dbReference type="GO" id="GO:0050897">
    <property type="term" value="F:cobalt ion binding"/>
    <property type="evidence" value="ECO:0007669"/>
    <property type="project" value="UniProtKB-UniRule"/>
</dbReference>
<dbReference type="InterPro" id="IPR010175">
    <property type="entry name" value="LysK"/>
</dbReference>
<dbReference type="PROSITE" id="PS00758">
    <property type="entry name" value="ARGE_DAPE_CPG2_1"/>
    <property type="match status" value="1"/>
</dbReference>
<comment type="catalytic activity">
    <reaction evidence="8">
        <text>[amino-group carrier protein]-C-terminal-gamma-(L-ornithyl)-L-glutamate + H2O = [amino-group carrier protein]-C-terminal-L-glutamate + L-ornithine</text>
        <dbReference type="Rhea" id="RHEA:52676"/>
        <dbReference type="Rhea" id="RHEA-COMP:9693"/>
        <dbReference type="Rhea" id="RHEA-COMP:13328"/>
        <dbReference type="ChEBI" id="CHEBI:15377"/>
        <dbReference type="ChEBI" id="CHEBI:46911"/>
        <dbReference type="ChEBI" id="CHEBI:78525"/>
        <dbReference type="ChEBI" id="CHEBI:136763"/>
        <dbReference type="EC" id="3.5.1.132"/>
    </reaction>
</comment>
<dbReference type="Proteomes" id="UP000655759">
    <property type="component" value="Unassembled WGS sequence"/>
</dbReference>
<comment type="catalytic activity">
    <reaction evidence="8">
        <text>[amino-group carrier protein]-C-terminal-gamma-(L-lysyl)-L-glutamate + H2O = [amino-group carrier protein]-C-terminal-L-glutamate + L-lysine</text>
        <dbReference type="Rhea" id="RHEA:48684"/>
        <dbReference type="Rhea" id="RHEA-COMP:9693"/>
        <dbReference type="Rhea" id="RHEA-COMP:9715"/>
        <dbReference type="ChEBI" id="CHEBI:15377"/>
        <dbReference type="ChEBI" id="CHEBI:32551"/>
        <dbReference type="ChEBI" id="CHEBI:78525"/>
        <dbReference type="ChEBI" id="CHEBI:78526"/>
        <dbReference type="EC" id="3.5.1.130"/>
    </reaction>
</comment>
<evidence type="ECO:0000256" key="3">
    <source>
        <dbReference type="ARBA" id="ARBA00022723"/>
    </source>
</evidence>
<comment type="pathway">
    <text evidence="8">Amino-acid biosynthesis; L-lysine biosynthesis via AAA pathway; L-lysine from L-alpha-aminoadipate (Thermus route): step 5/5.</text>
</comment>
<dbReference type="GO" id="GO:0008270">
    <property type="term" value="F:zinc ion binding"/>
    <property type="evidence" value="ECO:0007669"/>
    <property type="project" value="UniProtKB-UniRule"/>
</dbReference>
<gene>
    <name evidence="8" type="primary">lysK</name>
    <name evidence="10" type="ORF">NUZ5A_50503</name>
</gene>
<dbReference type="Gene3D" id="3.30.70.360">
    <property type="match status" value="1"/>
</dbReference>
<evidence type="ECO:0000256" key="1">
    <source>
        <dbReference type="ARBA" id="ARBA00022490"/>
    </source>
</evidence>
<evidence type="ECO:0000256" key="2">
    <source>
        <dbReference type="ARBA" id="ARBA00022605"/>
    </source>
</evidence>
<dbReference type="Pfam" id="PF01546">
    <property type="entry name" value="Peptidase_M20"/>
    <property type="match status" value="1"/>
</dbReference>
<evidence type="ECO:0000256" key="6">
    <source>
        <dbReference type="ARBA" id="ARBA00023154"/>
    </source>
</evidence>
<dbReference type="Gene3D" id="3.40.630.10">
    <property type="entry name" value="Zn peptidases"/>
    <property type="match status" value="1"/>
</dbReference>
<evidence type="ECO:0000313" key="11">
    <source>
        <dbReference type="Proteomes" id="UP000655759"/>
    </source>
</evidence>
<dbReference type="SUPFAM" id="SSF53187">
    <property type="entry name" value="Zn-dependent exopeptidases"/>
    <property type="match status" value="1"/>
</dbReference>
<dbReference type="GO" id="GO:0042450">
    <property type="term" value="P:L-arginine biosynthetic process via ornithine"/>
    <property type="evidence" value="ECO:0007669"/>
    <property type="project" value="UniProtKB-UniRule"/>
</dbReference>
<feature type="binding site" evidence="8">
    <location>
        <position position="341"/>
    </location>
    <ligand>
        <name>Zn(2+)</name>
        <dbReference type="ChEBI" id="CHEBI:29105"/>
        <label>2</label>
    </ligand>
</feature>
<comment type="subcellular location">
    <subcellularLocation>
        <location evidence="8">Cytoplasm</location>
    </subcellularLocation>
</comment>
<keyword evidence="5 8" id="KW-0862">Zinc</keyword>
<organism evidence="10 11">
    <name type="scientific">Candidatus Nitrosotenuis uzonensis</name>
    <dbReference type="NCBI Taxonomy" id="1407055"/>
    <lineage>
        <taxon>Archaea</taxon>
        <taxon>Nitrososphaerota</taxon>
        <taxon>Candidatus Nitrosotenuis</taxon>
    </lineage>
</organism>
<reference evidence="10" key="1">
    <citation type="submission" date="2021-02" db="EMBL/GenBank/DDBJ databases">
        <authorList>
            <person name="Han P."/>
        </authorList>
    </citation>
    <scope>NUCLEOTIDE SEQUENCE</scope>
    <source>
        <strain evidence="10">Candidatus Nitrosotenuis uzonensis 5A</strain>
    </source>
</reference>
<dbReference type="AlphaFoldDB" id="A0A812F545"/>
<feature type="active site" description="Proton acceptor" evidence="8">
    <location>
        <position position="126"/>
    </location>
</feature>
<evidence type="ECO:0000259" key="9">
    <source>
        <dbReference type="Pfam" id="PF07687"/>
    </source>
</evidence>
<comment type="caution">
    <text evidence="10">The sequence shown here is derived from an EMBL/GenBank/DDBJ whole genome shotgun (WGS) entry which is preliminary data.</text>
</comment>
<evidence type="ECO:0000256" key="8">
    <source>
        <dbReference type="HAMAP-Rule" id="MF_01120"/>
    </source>
</evidence>
<dbReference type="UniPathway" id="UPA00033">
    <property type="reaction ID" value="UER00039"/>
</dbReference>
<dbReference type="HAMAP" id="MF_01120">
    <property type="entry name" value="LysK"/>
    <property type="match status" value="1"/>
</dbReference>
<sequence>MDSSFTITPRFSIKILEKALRLYTPSLSEKPMAEYLADKCDDLGFENIHTDEVGNLIAQIGSGSPRVLLCGHMDTVPGKIKVRKEGDYLYGRGASDAKAPLIAMLLAAATLQKNNGTIIFVGAVDEEGNATGIKNLAKQKLDIDYAVFGEPSGIRNVTIAYKGRIAINLKINVGDSAHASAPWLAKNAIEESMRFSQELKHHLEENQEGKSKGMMLTCTITEVKGGDSHNVTPKECTTTMDIRIPVTMNVKMVGEKIASKVTELANKYGVEAMYSVIDETEPFEAPMNSPLVRAFTLGVMEVERARPALIRKTGTGDMNIIGSLWNVPVVTYGPGDPHASHTIDERVSMSEFLRGIEVIKNTLHHLKRLHDSKKDS</sequence>
<keyword evidence="2 8" id="KW-0028">Amino-acid biosynthesis</keyword>
<dbReference type="EC" id="3.5.1.132" evidence="8"/>
<comment type="similarity">
    <text evidence="8">Belongs to the peptidase M20A family. LysK subfamily.</text>
</comment>
<proteinExistence type="inferred from homology"/>
<dbReference type="Pfam" id="PF07687">
    <property type="entry name" value="M20_dimer"/>
    <property type="match status" value="1"/>
</dbReference>
<accession>A0A812F545</accession>
<feature type="binding site" evidence="8">
    <location>
        <position position="72"/>
    </location>
    <ligand>
        <name>Zn(2+)</name>
        <dbReference type="ChEBI" id="CHEBI:29105"/>
        <label>1</label>
    </ligand>
</feature>
<dbReference type="GO" id="GO:0019878">
    <property type="term" value="P:lysine biosynthetic process via aminoadipic acid"/>
    <property type="evidence" value="ECO:0007669"/>
    <property type="project" value="UniProtKB-UniRule"/>
</dbReference>
<dbReference type="PANTHER" id="PTHR43808:SF28">
    <property type="entry name" value="[LYSW]-LYSINE_[LYSW]-ORNITHINE HYDROLASE"/>
    <property type="match status" value="1"/>
</dbReference>
<comment type="function">
    <text evidence="8">Catalyzes the release of L-lysine from [LysW]-gamma-L-lysine and the release of L-ornithine from [LysW]-L-ornithine.</text>
</comment>
<name>A0A812F545_9ARCH</name>
<dbReference type="InterPro" id="IPR011650">
    <property type="entry name" value="Peptidase_M20_dimer"/>
</dbReference>
<feature type="active site" evidence="8">
    <location>
        <position position="74"/>
    </location>
</feature>
<keyword evidence="7 8" id="KW-0170">Cobalt</keyword>
<feature type="binding site" evidence="8">
    <location>
        <position position="150"/>
    </location>
    <ligand>
        <name>Zn(2+)</name>
        <dbReference type="ChEBI" id="CHEBI:29105"/>
        <label>1</label>
    </ligand>
</feature>
<feature type="binding site" evidence="8">
    <location>
        <position position="96"/>
    </location>
    <ligand>
        <name>Zn(2+)</name>
        <dbReference type="ChEBI" id="CHEBI:29105"/>
        <label>2</label>
    </ligand>
</feature>
<evidence type="ECO:0000313" key="10">
    <source>
        <dbReference type="EMBL" id="CAE6496229.1"/>
    </source>
</evidence>
<evidence type="ECO:0000256" key="7">
    <source>
        <dbReference type="ARBA" id="ARBA00023285"/>
    </source>
</evidence>
<dbReference type="GO" id="GO:0005737">
    <property type="term" value="C:cytoplasm"/>
    <property type="evidence" value="ECO:0007669"/>
    <property type="project" value="UniProtKB-SubCell"/>
</dbReference>
<comment type="cofactor">
    <cofactor evidence="8">
        <name>Zn(2+)</name>
        <dbReference type="ChEBI" id="CHEBI:29105"/>
    </cofactor>
    <cofactor evidence="8">
        <name>Co(2+)</name>
        <dbReference type="ChEBI" id="CHEBI:48828"/>
    </cofactor>
    <text evidence="8">Binds 2 Zn(2+) or Co(2+) ions per subunit.</text>
</comment>
<dbReference type="InterPro" id="IPR050072">
    <property type="entry name" value="Peptidase_M20A"/>
</dbReference>
<comment type="pathway">
    <text evidence="8">Amino-acid biosynthesis; L-arginine biosynthesis.</text>
</comment>
<evidence type="ECO:0000256" key="5">
    <source>
        <dbReference type="ARBA" id="ARBA00022833"/>
    </source>
</evidence>
<dbReference type="RefSeq" id="WP_205099514.1">
    <property type="nucleotide sequence ID" value="NZ_CAJNAQ010000005.1"/>
</dbReference>
<feature type="domain" description="Peptidase M20 dimerisation" evidence="9">
    <location>
        <begin position="162"/>
        <end position="268"/>
    </location>
</feature>
<dbReference type="SUPFAM" id="SSF55031">
    <property type="entry name" value="Bacterial exopeptidase dimerisation domain"/>
    <property type="match status" value="1"/>
</dbReference>
<dbReference type="NCBIfam" id="TIGR01902">
    <property type="entry name" value="dapE-lys-deAc"/>
    <property type="match status" value="1"/>
</dbReference>
<feature type="binding site" evidence="8">
    <location>
        <position position="127"/>
    </location>
    <ligand>
        <name>Zn(2+)</name>
        <dbReference type="ChEBI" id="CHEBI:29105"/>
        <label>2</label>
    </ligand>
</feature>
<evidence type="ECO:0000256" key="4">
    <source>
        <dbReference type="ARBA" id="ARBA00022801"/>
    </source>
</evidence>
<dbReference type="EMBL" id="CAJNAQ010000005">
    <property type="protein sequence ID" value="CAE6496229.1"/>
    <property type="molecule type" value="Genomic_DNA"/>
</dbReference>
<keyword evidence="8" id="KW-0055">Arginine biosynthesis</keyword>
<protein>
    <recommendedName>
        <fullName evidence="8">Putative [LysW]-lysine/[LysW]-ornithine hydrolase</fullName>
        <ecNumber evidence="8">3.5.1.130</ecNumber>
        <ecNumber evidence="8">3.5.1.132</ecNumber>
    </recommendedName>
</protein>
<dbReference type="InterPro" id="IPR002933">
    <property type="entry name" value="Peptidase_M20"/>
</dbReference>
<dbReference type="GO" id="GO:0016811">
    <property type="term" value="F:hydrolase activity, acting on carbon-nitrogen (but not peptide) bonds, in linear amides"/>
    <property type="evidence" value="ECO:0007669"/>
    <property type="project" value="UniProtKB-UniRule"/>
</dbReference>
<dbReference type="InterPro" id="IPR036264">
    <property type="entry name" value="Bact_exopeptidase_dim_dom"/>
</dbReference>
<keyword evidence="4 8" id="KW-0378">Hydrolase</keyword>
<keyword evidence="3 8" id="KW-0479">Metal-binding</keyword>
<dbReference type="EC" id="3.5.1.130" evidence="8"/>
<keyword evidence="1 8" id="KW-0963">Cytoplasm</keyword>
<dbReference type="InterPro" id="IPR001261">
    <property type="entry name" value="ArgE/DapE_CS"/>
</dbReference>
<dbReference type="PANTHER" id="PTHR43808">
    <property type="entry name" value="ACETYLORNITHINE DEACETYLASE"/>
    <property type="match status" value="1"/>
</dbReference>